<feature type="domain" description="NADP-dependent oxidoreductase" evidence="2">
    <location>
        <begin position="5"/>
        <end position="282"/>
    </location>
</feature>
<proteinExistence type="predicted"/>
<sequence length="303" mass="32889">MGMSHAYGGRGNDDESIATIHRALELGVTLIDTANVYGNGANEQLVGRAIADRRDNVVLATKFGIGSGHSVRGDAAYVKQCCEESLRRLGVDHIDLYYQHRVDPDRIEETWGALSELVAEGKVRYLGISEASAASIRRAHAVHPVTALQSEWSLWTRGIEDEIVPVCRELGIGIVPFSPLGRGFLTGAVTSVRDLTADDMRRTLPRFAEGNLDRNLAIVDALRELAGEKDVTVGQLALAWVQHKGPDVVPIPGTKRRTYLEENVAAATLELSTEDIARIESAAPETAVAGERYPAALSRTTNR</sequence>
<dbReference type="SUPFAM" id="SSF51430">
    <property type="entry name" value="NAD(P)-linked oxidoreductase"/>
    <property type="match status" value="1"/>
</dbReference>
<dbReference type="AlphaFoldDB" id="A0A6N7ZC72"/>
<dbReference type="EMBL" id="WMBA01000099">
    <property type="protein sequence ID" value="MTD59350.1"/>
    <property type="molecule type" value="Genomic_DNA"/>
</dbReference>
<dbReference type="InterPro" id="IPR050791">
    <property type="entry name" value="Aldo-Keto_reductase"/>
</dbReference>
<dbReference type="RefSeq" id="WP_154761397.1">
    <property type="nucleotide sequence ID" value="NZ_WMBA01000099.1"/>
</dbReference>
<dbReference type="PRINTS" id="PR00069">
    <property type="entry name" value="ALDKETRDTASE"/>
</dbReference>
<evidence type="ECO:0000256" key="1">
    <source>
        <dbReference type="ARBA" id="ARBA00023002"/>
    </source>
</evidence>
<dbReference type="Gene3D" id="3.20.20.100">
    <property type="entry name" value="NADP-dependent oxidoreductase domain"/>
    <property type="match status" value="1"/>
</dbReference>
<keyword evidence="4" id="KW-1185">Reference proteome</keyword>
<dbReference type="InterPro" id="IPR023210">
    <property type="entry name" value="NADP_OxRdtase_dom"/>
</dbReference>
<accession>A0A6N7ZC72</accession>
<gene>
    <name evidence="3" type="ORF">GKO32_36010</name>
</gene>
<dbReference type="PANTHER" id="PTHR43625">
    <property type="entry name" value="AFLATOXIN B1 ALDEHYDE REDUCTASE"/>
    <property type="match status" value="1"/>
</dbReference>
<comment type="caution">
    <text evidence="3">The sequence shown here is derived from an EMBL/GenBank/DDBJ whole genome shotgun (WGS) entry which is preliminary data.</text>
</comment>
<dbReference type="CDD" id="cd19076">
    <property type="entry name" value="AKR_AKR13A_13D"/>
    <property type="match status" value="1"/>
</dbReference>
<dbReference type="InterPro" id="IPR020471">
    <property type="entry name" value="AKR"/>
</dbReference>
<keyword evidence="1" id="KW-0560">Oxidoreductase</keyword>
<protein>
    <submittedName>
        <fullName evidence="3">Aldo/keto reductase</fullName>
    </submittedName>
</protein>
<dbReference type="OrthoDB" id="9768793at2"/>
<dbReference type="GO" id="GO:0005737">
    <property type="term" value="C:cytoplasm"/>
    <property type="evidence" value="ECO:0007669"/>
    <property type="project" value="TreeGrafter"/>
</dbReference>
<reference evidence="3 4" key="1">
    <citation type="submission" date="2019-11" db="EMBL/GenBank/DDBJ databases">
        <title>Draft genome of Amycolatopsis RM579.</title>
        <authorList>
            <person name="Duangmal K."/>
            <person name="Mingma R."/>
        </authorList>
    </citation>
    <scope>NUCLEOTIDE SEQUENCE [LARGE SCALE GENOMIC DNA]</scope>
    <source>
        <strain evidence="3 4">RM579</strain>
    </source>
</reference>
<dbReference type="PANTHER" id="PTHR43625:SF40">
    <property type="entry name" value="ALDO-KETO REDUCTASE YAKC [NADP(+)]"/>
    <property type="match status" value="1"/>
</dbReference>
<evidence type="ECO:0000259" key="2">
    <source>
        <dbReference type="Pfam" id="PF00248"/>
    </source>
</evidence>
<evidence type="ECO:0000313" key="4">
    <source>
        <dbReference type="Proteomes" id="UP000440096"/>
    </source>
</evidence>
<dbReference type="InterPro" id="IPR036812">
    <property type="entry name" value="NAD(P)_OxRdtase_dom_sf"/>
</dbReference>
<evidence type="ECO:0000313" key="3">
    <source>
        <dbReference type="EMBL" id="MTD59350.1"/>
    </source>
</evidence>
<organism evidence="3 4">
    <name type="scientific">Amycolatopsis pithecellobii</name>
    <dbReference type="NCBI Taxonomy" id="664692"/>
    <lineage>
        <taxon>Bacteria</taxon>
        <taxon>Bacillati</taxon>
        <taxon>Actinomycetota</taxon>
        <taxon>Actinomycetes</taxon>
        <taxon>Pseudonocardiales</taxon>
        <taxon>Pseudonocardiaceae</taxon>
        <taxon>Amycolatopsis</taxon>
    </lineage>
</organism>
<dbReference type="GO" id="GO:0016491">
    <property type="term" value="F:oxidoreductase activity"/>
    <property type="evidence" value="ECO:0007669"/>
    <property type="project" value="UniProtKB-KW"/>
</dbReference>
<dbReference type="Proteomes" id="UP000440096">
    <property type="component" value="Unassembled WGS sequence"/>
</dbReference>
<dbReference type="Pfam" id="PF00248">
    <property type="entry name" value="Aldo_ket_red"/>
    <property type="match status" value="1"/>
</dbReference>
<name>A0A6N7ZC72_9PSEU</name>